<protein>
    <submittedName>
        <fullName evidence="2">SAM-dependent methyltransferase</fullName>
    </submittedName>
</protein>
<dbReference type="Pfam" id="PF18978">
    <property type="entry name" value="DUF5714"/>
    <property type="match status" value="1"/>
</dbReference>
<proteinExistence type="predicted"/>
<organism evidence="2 3">
    <name type="scientific">Candidatus Allocopromorpha excrementigallinarum</name>
    <dbReference type="NCBI Taxonomy" id="2840742"/>
    <lineage>
        <taxon>Bacteria</taxon>
        <taxon>Bacillati</taxon>
        <taxon>Bacillota</taxon>
        <taxon>Clostridia</taxon>
        <taxon>Eubacteriales</taxon>
        <taxon>Eubacteriaceae</taxon>
        <taxon>Eubacteriaceae incertae sedis</taxon>
        <taxon>Candidatus Allocopromorpha</taxon>
    </lineage>
</organism>
<accession>A0A9D1L7F5</accession>
<dbReference type="AlphaFoldDB" id="A0A9D1L7F5"/>
<evidence type="ECO:0000313" key="2">
    <source>
        <dbReference type="EMBL" id="HIU26003.1"/>
    </source>
</evidence>
<reference evidence="2" key="1">
    <citation type="submission" date="2020-10" db="EMBL/GenBank/DDBJ databases">
        <authorList>
            <person name="Gilroy R."/>
        </authorList>
    </citation>
    <scope>NUCLEOTIDE SEQUENCE</scope>
    <source>
        <strain evidence="2">ChiHcec3-6078</strain>
    </source>
</reference>
<evidence type="ECO:0000259" key="1">
    <source>
        <dbReference type="Pfam" id="PF18978"/>
    </source>
</evidence>
<feature type="domain" description="DUF5714" evidence="1">
    <location>
        <begin position="59"/>
        <end position="232"/>
    </location>
</feature>
<reference evidence="2" key="2">
    <citation type="journal article" date="2021" name="PeerJ">
        <title>Extensive microbial diversity within the chicken gut microbiome revealed by metagenomics and culture.</title>
        <authorList>
            <person name="Gilroy R."/>
            <person name="Ravi A."/>
            <person name="Getino M."/>
            <person name="Pursley I."/>
            <person name="Horton D.L."/>
            <person name="Alikhan N.F."/>
            <person name="Baker D."/>
            <person name="Gharbi K."/>
            <person name="Hall N."/>
            <person name="Watson M."/>
            <person name="Adriaenssens E.M."/>
            <person name="Foster-Nyarko E."/>
            <person name="Jarju S."/>
            <person name="Secka A."/>
            <person name="Antonio M."/>
            <person name="Oren A."/>
            <person name="Chaudhuri R.R."/>
            <person name="La Ragione R."/>
            <person name="Hildebrand F."/>
            <person name="Pallen M.J."/>
        </authorList>
    </citation>
    <scope>NUCLEOTIDE SEQUENCE</scope>
    <source>
        <strain evidence="2">ChiHcec3-6078</strain>
    </source>
</reference>
<dbReference type="GO" id="GO:0032259">
    <property type="term" value="P:methylation"/>
    <property type="evidence" value="ECO:0007669"/>
    <property type="project" value="UniProtKB-KW"/>
</dbReference>
<sequence length="240" mass="26084">MEKNEACLICGGKIEYYSEKIEKKCQICGEAFMTNACCEKGHYVCDRCHSRKALERAAAICREEASVNPVEILTKLMRESQVHMHGPEHHVLTGMALLTACVNCGGYPRENFGEGLLEISSRGGMIPGGSCGFLGICGAAAGAGAFMSLITETTPMSTESWKVCAQVSARVLDNIAGPGGPRCCKRSSYIAVLTAAEMAEEELNIKMKTPETVSCEFYKENKECIRGRCPFFPERSEGNI</sequence>
<keyword evidence="2" id="KW-0808">Transferase</keyword>
<evidence type="ECO:0000313" key="3">
    <source>
        <dbReference type="Proteomes" id="UP000824090"/>
    </source>
</evidence>
<dbReference type="GO" id="GO:0008168">
    <property type="term" value="F:methyltransferase activity"/>
    <property type="evidence" value="ECO:0007669"/>
    <property type="project" value="UniProtKB-KW"/>
</dbReference>
<dbReference type="Proteomes" id="UP000824090">
    <property type="component" value="Unassembled WGS sequence"/>
</dbReference>
<gene>
    <name evidence="2" type="ORF">IAC50_05865</name>
</gene>
<dbReference type="EMBL" id="DVMP01000107">
    <property type="protein sequence ID" value="HIU26003.1"/>
    <property type="molecule type" value="Genomic_DNA"/>
</dbReference>
<name>A0A9D1L7F5_9FIRM</name>
<comment type="caution">
    <text evidence="2">The sequence shown here is derived from an EMBL/GenBank/DDBJ whole genome shotgun (WGS) entry which is preliminary data.</text>
</comment>
<keyword evidence="2" id="KW-0489">Methyltransferase</keyword>
<dbReference type="InterPro" id="IPR043768">
    <property type="entry name" value="DUF5714"/>
</dbReference>